<gene>
    <name evidence="3" type="ORF">ACH4OY_22070</name>
</gene>
<keyword evidence="2" id="KW-1133">Transmembrane helix</keyword>
<proteinExistence type="predicted"/>
<evidence type="ECO:0000313" key="3">
    <source>
        <dbReference type="EMBL" id="MFI0795338.1"/>
    </source>
</evidence>
<keyword evidence="4" id="KW-1185">Reference proteome</keyword>
<evidence type="ECO:0000256" key="1">
    <source>
        <dbReference type="SAM" id="MobiDB-lite"/>
    </source>
</evidence>
<protein>
    <submittedName>
        <fullName evidence="3">Uncharacterized protein</fullName>
    </submittedName>
</protein>
<sequence>MTRFPRPDALAGAVVASVAALALLVTLAWWRPSNTLAVVLALLCVLLVMVAGVLVTEARQPRGEAGGRTDDSPAEWTTPGIASLGGVDADTLAALDSRSALRAVQERRRHVGGVSDR</sequence>
<dbReference type="RefSeq" id="WP_396682464.1">
    <property type="nucleotide sequence ID" value="NZ_JBIRPU010000017.1"/>
</dbReference>
<evidence type="ECO:0000313" key="4">
    <source>
        <dbReference type="Proteomes" id="UP001611075"/>
    </source>
</evidence>
<keyword evidence="2" id="KW-0472">Membrane</keyword>
<dbReference type="EMBL" id="JBIRPU010000017">
    <property type="protein sequence ID" value="MFI0795338.1"/>
    <property type="molecule type" value="Genomic_DNA"/>
</dbReference>
<name>A0ABW7STQ4_9ACTN</name>
<comment type="caution">
    <text evidence="3">The sequence shown here is derived from an EMBL/GenBank/DDBJ whole genome shotgun (WGS) entry which is preliminary data.</text>
</comment>
<reference evidence="3 4" key="1">
    <citation type="submission" date="2024-10" db="EMBL/GenBank/DDBJ databases">
        <title>The Natural Products Discovery Center: Release of the First 8490 Sequenced Strains for Exploring Actinobacteria Biosynthetic Diversity.</title>
        <authorList>
            <person name="Kalkreuter E."/>
            <person name="Kautsar S.A."/>
            <person name="Yang D."/>
            <person name="Bader C.D."/>
            <person name="Teijaro C.N."/>
            <person name="Fluegel L."/>
            <person name="Davis C.M."/>
            <person name="Simpson J.R."/>
            <person name="Lauterbach L."/>
            <person name="Steele A.D."/>
            <person name="Gui C."/>
            <person name="Meng S."/>
            <person name="Li G."/>
            <person name="Viehrig K."/>
            <person name="Ye F."/>
            <person name="Su P."/>
            <person name="Kiefer A.F."/>
            <person name="Nichols A."/>
            <person name="Cepeda A.J."/>
            <person name="Yan W."/>
            <person name="Fan B."/>
            <person name="Jiang Y."/>
            <person name="Adhikari A."/>
            <person name="Zheng C.-J."/>
            <person name="Schuster L."/>
            <person name="Cowan T.M."/>
            <person name="Smanski M.J."/>
            <person name="Chevrette M.G."/>
            <person name="De Carvalho L.P.S."/>
            <person name="Shen B."/>
        </authorList>
    </citation>
    <scope>NUCLEOTIDE SEQUENCE [LARGE SCALE GENOMIC DNA]</scope>
    <source>
        <strain evidence="3 4">NPDC021253</strain>
    </source>
</reference>
<feature type="compositionally biased region" description="Basic and acidic residues" evidence="1">
    <location>
        <begin position="60"/>
        <end position="71"/>
    </location>
</feature>
<keyword evidence="2" id="KW-0812">Transmembrane</keyword>
<evidence type="ECO:0000256" key="2">
    <source>
        <dbReference type="SAM" id="Phobius"/>
    </source>
</evidence>
<dbReference type="Proteomes" id="UP001611075">
    <property type="component" value="Unassembled WGS sequence"/>
</dbReference>
<feature type="transmembrane region" description="Helical" evidence="2">
    <location>
        <begin position="9"/>
        <end position="30"/>
    </location>
</feature>
<feature type="region of interest" description="Disordered" evidence="1">
    <location>
        <begin position="60"/>
        <end position="83"/>
    </location>
</feature>
<accession>A0ABW7STQ4</accession>
<organism evidence="3 4">
    <name type="scientific">Micromonospora rubida</name>
    <dbReference type="NCBI Taxonomy" id="2697657"/>
    <lineage>
        <taxon>Bacteria</taxon>
        <taxon>Bacillati</taxon>
        <taxon>Actinomycetota</taxon>
        <taxon>Actinomycetes</taxon>
        <taxon>Micromonosporales</taxon>
        <taxon>Micromonosporaceae</taxon>
        <taxon>Micromonospora</taxon>
    </lineage>
</organism>
<feature type="transmembrane region" description="Helical" evidence="2">
    <location>
        <begin position="36"/>
        <end position="55"/>
    </location>
</feature>